<organism evidence="1 2">
    <name type="scientific">Lyngbya aestuarii BL J</name>
    <dbReference type="NCBI Taxonomy" id="1348334"/>
    <lineage>
        <taxon>Bacteria</taxon>
        <taxon>Bacillati</taxon>
        <taxon>Cyanobacteriota</taxon>
        <taxon>Cyanophyceae</taxon>
        <taxon>Oscillatoriophycideae</taxon>
        <taxon>Oscillatoriales</taxon>
        <taxon>Microcoleaceae</taxon>
        <taxon>Lyngbya</taxon>
    </lineage>
</organism>
<evidence type="ECO:0000313" key="2">
    <source>
        <dbReference type="Proteomes" id="UP000017127"/>
    </source>
</evidence>
<dbReference type="EMBL" id="AUZM01000001">
    <property type="protein sequence ID" value="ERT10002.1"/>
    <property type="molecule type" value="Genomic_DNA"/>
</dbReference>
<reference evidence="1 2" key="1">
    <citation type="journal article" date="2013" name="Front. Microbiol.">
        <title>Comparative genomic analyses of the cyanobacterium, Lyngbya aestuarii BL J, a powerful hydrogen producer.</title>
        <authorList>
            <person name="Kothari A."/>
            <person name="Vaughn M."/>
            <person name="Garcia-Pichel F."/>
        </authorList>
    </citation>
    <scope>NUCLEOTIDE SEQUENCE [LARGE SCALE GENOMIC DNA]</scope>
    <source>
        <strain evidence="1 2">BL J</strain>
    </source>
</reference>
<evidence type="ECO:0000313" key="1">
    <source>
        <dbReference type="EMBL" id="ERT10002.1"/>
    </source>
</evidence>
<comment type="caution">
    <text evidence="1">The sequence shown here is derived from an EMBL/GenBank/DDBJ whole genome shotgun (WGS) entry which is preliminary data.</text>
</comment>
<dbReference type="AlphaFoldDB" id="U7QRV6"/>
<protein>
    <submittedName>
        <fullName evidence="1">Uncharacterized protein</fullName>
    </submittedName>
</protein>
<proteinExistence type="predicted"/>
<keyword evidence="2" id="KW-1185">Reference proteome</keyword>
<sequence>MSGLGHWGLMQHLMVLRGDYLFLFCPNFRKINPFPFV</sequence>
<gene>
    <name evidence="1" type="ORF">M595_0171</name>
</gene>
<name>U7QRV6_9CYAN</name>
<dbReference type="Proteomes" id="UP000017127">
    <property type="component" value="Unassembled WGS sequence"/>
</dbReference>
<accession>U7QRV6</accession>